<dbReference type="InterPro" id="IPR036869">
    <property type="entry name" value="J_dom_sf"/>
</dbReference>
<name>A0A0F8BYM6_CERFI</name>
<dbReference type="InterPro" id="IPR001623">
    <property type="entry name" value="DnaJ_domain"/>
</dbReference>
<gene>
    <name evidence="3" type="primary">spf31</name>
    <name evidence="3" type="ORF">CFO_g6</name>
</gene>
<comment type="caution">
    <text evidence="3">The sequence shown here is derived from an EMBL/GenBank/DDBJ whole genome shotgun (WGS) entry which is preliminary data.</text>
</comment>
<organism evidence="3 4">
    <name type="scientific">Ceratocystis fimbriata f. sp. platani</name>
    <dbReference type="NCBI Taxonomy" id="88771"/>
    <lineage>
        <taxon>Eukaryota</taxon>
        <taxon>Fungi</taxon>
        <taxon>Dikarya</taxon>
        <taxon>Ascomycota</taxon>
        <taxon>Pezizomycotina</taxon>
        <taxon>Sordariomycetes</taxon>
        <taxon>Hypocreomycetidae</taxon>
        <taxon>Microascales</taxon>
        <taxon>Ceratocystidaceae</taxon>
        <taxon>Ceratocystis</taxon>
    </lineage>
</organism>
<dbReference type="EMBL" id="LBBL01000001">
    <property type="protein sequence ID" value="KKF97603.1"/>
    <property type="molecule type" value="Genomic_DNA"/>
</dbReference>
<feature type="region of interest" description="Disordered" evidence="1">
    <location>
        <begin position="161"/>
        <end position="227"/>
    </location>
</feature>
<dbReference type="PANTHER" id="PTHR46620">
    <property type="entry name" value="J DOMAIN-CONTAINING PROTEIN SPF31"/>
    <property type="match status" value="1"/>
</dbReference>
<dbReference type="PANTHER" id="PTHR46620:SF1">
    <property type="entry name" value="J DOMAIN-CONTAINING PROTEIN SPF31"/>
    <property type="match status" value="1"/>
</dbReference>
<reference evidence="3 4" key="1">
    <citation type="submission" date="2015-04" db="EMBL/GenBank/DDBJ databases">
        <title>Genome sequence of Ceratocystis platani, a major pathogen of plane trees.</title>
        <authorList>
            <person name="Belbahri L."/>
        </authorList>
    </citation>
    <scope>NUCLEOTIDE SEQUENCE [LARGE SCALE GENOMIC DNA]</scope>
    <source>
        <strain evidence="3 4">CFO</strain>
    </source>
</reference>
<sequence length="227" mass="27011">MGFKKISSAAQAPEKKESEKDALEALNALDSEAKEFDKDAEIDRILRAFRLDAYAVLDLQPGVAESDIKMAYRKKSLLIHPDKTRNPQAPEAFDRLKKAQVELMDEKHRTRLDESIADARRLLIRENKWTVHSEELKTPEFAKMWREKTRFVLIEEEHRRRRQAKVQMEEEGREQKRQEEQLEERKRKRQHEQDWEASRDERISSWRQFQKKKSGGESKKKKMKPIG</sequence>
<evidence type="ECO:0000313" key="4">
    <source>
        <dbReference type="Proteomes" id="UP000034841"/>
    </source>
</evidence>
<feature type="compositionally biased region" description="Basic residues" evidence="1">
    <location>
        <begin position="209"/>
        <end position="227"/>
    </location>
</feature>
<dbReference type="Gene3D" id="1.10.287.110">
    <property type="entry name" value="DnaJ domain"/>
    <property type="match status" value="1"/>
</dbReference>
<dbReference type="AlphaFoldDB" id="A0A0F8BYM6"/>
<feature type="compositionally biased region" description="Basic and acidic residues" evidence="1">
    <location>
        <begin position="167"/>
        <end position="204"/>
    </location>
</feature>
<dbReference type="SUPFAM" id="SSF46565">
    <property type="entry name" value="Chaperone J-domain"/>
    <property type="match status" value="1"/>
</dbReference>
<dbReference type="Pfam" id="PF00226">
    <property type="entry name" value="DnaJ"/>
    <property type="match status" value="1"/>
</dbReference>
<feature type="domain" description="J" evidence="2">
    <location>
        <begin position="52"/>
        <end position="116"/>
    </location>
</feature>
<evidence type="ECO:0000256" key="1">
    <source>
        <dbReference type="SAM" id="MobiDB-lite"/>
    </source>
</evidence>
<dbReference type="Proteomes" id="UP000034841">
    <property type="component" value="Unassembled WGS sequence"/>
</dbReference>
<accession>A0A0F8BYM6</accession>
<dbReference type="PRINTS" id="PR00625">
    <property type="entry name" value="JDOMAIN"/>
</dbReference>
<proteinExistence type="predicted"/>
<protein>
    <submittedName>
        <fullName evidence="3">J domain-containing protein spf31</fullName>
    </submittedName>
</protein>
<dbReference type="OrthoDB" id="342454at2759"/>
<feature type="region of interest" description="Disordered" evidence="1">
    <location>
        <begin position="1"/>
        <end position="21"/>
    </location>
</feature>
<evidence type="ECO:0000313" key="3">
    <source>
        <dbReference type="EMBL" id="KKF97603.1"/>
    </source>
</evidence>
<dbReference type="PROSITE" id="PS50076">
    <property type="entry name" value="DNAJ_2"/>
    <property type="match status" value="1"/>
</dbReference>
<dbReference type="SMART" id="SM00271">
    <property type="entry name" value="DnaJ"/>
    <property type="match status" value="1"/>
</dbReference>
<dbReference type="CDD" id="cd06257">
    <property type="entry name" value="DnaJ"/>
    <property type="match status" value="1"/>
</dbReference>
<evidence type="ECO:0000259" key="2">
    <source>
        <dbReference type="PROSITE" id="PS50076"/>
    </source>
</evidence>
<keyword evidence="4" id="KW-1185">Reference proteome</keyword>